<evidence type="ECO:0000256" key="6">
    <source>
        <dbReference type="ARBA" id="ARBA00023277"/>
    </source>
</evidence>
<dbReference type="GO" id="GO:0006032">
    <property type="term" value="P:chitin catabolic process"/>
    <property type="evidence" value="ECO:0007669"/>
    <property type="project" value="UniProtKB-KW"/>
</dbReference>
<accession>A0AA38P813</accession>
<gene>
    <name evidence="12" type="ORF">F5878DRAFT_621308</name>
</gene>
<evidence type="ECO:0000256" key="1">
    <source>
        <dbReference type="ARBA" id="ARBA00000822"/>
    </source>
</evidence>
<dbReference type="PROSITE" id="PS01095">
    <property type="entry name" value="GH18_1"/>
    <property type="match status" value="1"/>
</dbReference>
<feature type="region of interest" description="Disordered" evidence="9">
    <location>
        <begin position="334"/>
        <end position="360"/>
    </location>
</feature>
<dbReference type="EMBL" id="MU806220">
    <property type="protein sequence ID" value="KAJ3837820.1"/>
    <property type="molecule type" value="Genomic_DNA"/>
</dbReference>
<evidence type="ECO:0000313" key="13">
    <source>
        <dbReference type="Proteomes" id="UP001163846"/>
    </source>
</evidence>
<dbReference type="InterPro" id="IPR001579">
    <property type="entry name" value="Glyco_hydro_18_chit_AS"/>
</dbReference>
<dbReference type="Pfam" id="PF02839">
    <property type="entry name" value="CBM_5_12"/>
    <property type="match status" value="1"/>
</dbReference>
<dbReference type="PANTHER" id="PTHR45708">
    <property type="entry name" value="ENDOCHITINASE"/>
    <property type="match status" value="1"/>
</dbReference>
<dbReference type="Gene3D" id="2.10.10.20">
    <property type="entry name" value="Carbohydrate-binding module superfamily 5/12"/>
    <property type="match status" value="1"/>
</dbReference>
<name>A0AA38P813_9AGAR</name>
<dbReference type="GO" id="GO:0005576">
    <property type="term" value="C:extracellular region"/>
    <property type="evidence" value="ECO:0007669"/>
    <property type="project" value="InterPro"/>
</dbReference>
<evidence type="ECO:0000256" key="3">
    <source>
        <dbReference type="ARBA" id="ARBA00022669"/>
    </source>
</evidence>
<dbReference type="GO" id="GO:0008061">
    <property type="term" value="F:chitin binding"/>
    <property type="evidence" value="ECO:0007669"/>
    <property type="project" value="UniProtKB-KW"/>
</dbReference>
<dbReference type="CDD" id="cd12215">
    <property type="entry name" value="ChiC_BD"/>
    <property type="match status" value="1"/>
</dbReference>
<dbReference type="GO" id="GO:0000272">
    <property type="term" value="P:polysaccharide catabolic process"/>
    <property type="evidence" value="ECO:0007669"/>
    <property type="project" value="UniProtKB-KW"/>
</dbReference>
<keyword evidence="6" id="KW-0119">Carbohydrate metabolism</keyword>
<evidence type="ECO:0000256" key="7">
    <source>
        <dbReference type="ARBA" id="ARBA00023295"/>
    </source>
</evidence>
<feature type="domain" description="GH18" evidence="11">
    <location>
        <begin position="28"/>
        <end position="330"/>
    </location>
</feature>
<feature type="chain" id="PRO_5041327554" description="chitinase" evidence="10">
    <location>
        <begin position="21"/>
        <end position="595"/>
    </location>
</feature>
<dbReference type="InterPro" id="IPR001223">
    <property type="entry name" value="Glyco_hydro18_cat"/>
</dbReference>
<protein>
    <recommendedName>
        <fullName evidence="2">chitinase</fullName>
        <ecNumber evidence="2">3.2.1.14</ecNumber>
    </recommendedName>
</protein>
<dbReference type="InterPro" id="IPR045321">
    <property type="entry name" value="Cts1-like"/>
</dbReference>
<dbReference type="CDD" id="cd02877">
    <property type="entry name" value="GH18_hevamine_XipI_class_III"/>
    <property type="match status" value="1"/>
</dbReference>
<dbReference type="SMART" id="SM00495">
    <property type="entry name" value="ChtBD3"/>
    <property type="match status" value="1"/>
</dbReference>
<keyword evidence="10" id="KW-0732">Signal</keyword>
<reference evidence="12" key="1">
    <citation type="submission" date="2022-08" db="EMBL/GenBank/DDBJ databases">
        <authorList>
            <consortium name="DOE Joint Genome Institute"/>
            <person name="Min B."/>
            <person name="Riley R."/>
            <person name="Sierra-Patev S."/>
            <person name="Naranjo-Ortiz M."/>
            <person name="Looney B."/>
            <person name="Konkel Z."/>
            <person name="Slot J.C."/>
            <person name="Sakamoto Y."/>
            <person name="Steenwyk J.L."/>
            <person name="Rokas A."/>
            <person name="Carro J."/>
            <person name="Camarero S."/>
            <person name="Ferreira P."/>
            <person name="Molpeceres G."/>
            <person name="Ruiz-Duenas F.J."/>
            <person name="Serrano A."/>
            <person name="Henrissat B."/>
            <person name="Drula E."/>
            <person name="Hughes K.W."/>
            <person name="Mata J.L."/>
            <person name="Ishikawa N.K."/>
            <person name="Vargas-Isla R."/>
            <person name="Ushijima S."/>
            <person name="Smith C.A."/>
            <person name="Ahrendt S."/>
            <person name="Andreopoulos W."/>
            <person name="He G."/>
            <person name="Labutti K."/>
            <person name="Lipzen A."/>
            <person name="Ng V."/>
            <person name="Sandor L."/>
            <person name="Barry K."/>
            <person name="Martinez A.T."/>
            <person name="Xiao Y."/>
            <person name="Gibbons J.G."/>
            <person name="Terashima K."/>
            <person name="Hibbett D.S."/>
            <person name="Grigoriev I.V."/>
        </authorList>
    </citation>
    <scope>NUCLEOTIDE SEQUENCE</scope>
    <source>
        <strain evidence="12">TFB9207</strain>
    </source>
</reference>
<evidence type="ECO:0000256" key="9">
    <source>
        <dbReference type="SAM" id="MobiDB-lite"/>
    </source>
</evidence>
<keyword evidence="4 12" id="KW-0378">Hydrolase</keyword>
<dbReference type="InterPro" id="IPR003610">
    <property type="entry name" value="CBM5/12"/>
</dbReference>
<comment type="caution">
    <text evidence="12">The sequence shown here is derived from an EMBL/GenBank/DDBJ whole genome shotgun (WGS) entry which is preliminary data.</text>
</comment>
<dbReference type="GO" id="GO:0030246">
    <property type="term" value="F:carbohydrate binding"/>
    <property type="evidence" value="ECO:0007669"/>
    <property type="project" value="InterPro"/>
</dbReference>
<dbReference type="Proteomes" id="UP001163846">
    <property type="component" value="Unassembled WGS sequence"/>
</dbReference>
<dbReference type="EC" id="3.2.1.14" evidence="2"/>
<evidence type="ECO:0000256" key="2">
    <source>
        <dbReference type="ARBA" id="ARBA00012729"/>
    </source>
</evidence>
<comment type="catalytic activity">
    <reaction evidence="1">
        <text>Random endo-hydrolysis of N-acetyl-beta-D-glucosaminide (1-&gt;4)-beta-linkages in chitin and chitodextrins.</text>
        <dbReference type="EC" id="3.2.1.14"/>
    </reaction>
</comment>
<keyword evidence="13" id="KW-1185">Reference proteome</keyword>
<organism evidence="12 13">
    <name type="scientific">Lentinula raphanica</name>
    <dbReference type="NCBI Taxonomy" id="153919"/>
    <lineage>
        <taxon>Eukaryota</taxon>
        <taxon>Fungi</taxon>
        <taxon>Dikarya</taxon>
        <taxon>Basidiomycota</taxon>
        <taxon>Agaricomycotina</taxon>
        <taxon>Agaricomycetes</taxon>
        <taxon>Agaricomycetidae</taxon>
        <taxon>Agaricales</taxon>
        <taxon>Marasmiineae</taxon>
        <taxon>Omphalotaceae</taxon>
        <taxon>Lentinula</taxon>
    </lineage>
</organism>
<dbReference type="PANTHER" id="PTHR45708:SF49">
    <property type="entry name" value="ENDOCHITINASE"/>
    <property type="match status" value="1"/>
</dbReference>
<dbReference type="PROSITE" id="PS51910">
    <property type="entry name" value="GH18_2"/>
    <property type="match status" value="1"/>
</dbReference>
<feature type="signal peptide" evidence="10">
    <location>
        <begin position="1"/>
        <end position="20"/>
    </location>
</feature>
<evidence type="ECO:0000259" key="11">
    <source>
        <dbReference type="PROSITE" id="PS51910"/>
    </source>
</evidence>
<dbReference type="InterPro" id="IPR050542">
    <property type="entry name" value="Glycosyl_Hydrlase18_Chitinase"/>
</dbReference>
<proteinExistence type="predicted"/>
<sequence length="595" mass="60161">MISAAWTSVALLLSASVASAAFNPTGNTNLVAYWGQNSYGATHTSDTANWQTNLAHYCQDDVVDVFPLAFLNVFFGIGDLPEINFANTCNDVDDAVFPGSDLANCQFMASDIQTCQAAGKIITLSLGGATGADTFTSESQAEDFADLIWDLFLGGTSTTRPFGDAVLDGLDLDIEGGGTANFAAFVTRIRTLAEGASKPYYITAAPQCPFPDANLDTVLNAVGFDAVYVQFYNNFCEVSNFNVPGDWDFDEWDNWAKTVSPNPDVKVYIGAPASSTAASNGFVDASTLGSILQTTKATFSSFGGAMLWDISQAYANGRYDEAVKSALLGGSSAPTTTVGTTTTRSTTTSSNVSSTSSVSTSSVATNGDCAGVAAWVSTVAYEGGSQVTYNGHLWTAKYWSEADVPGGAAGDWTDDGACTTSGTLVPAAVSSTFSAASTTAAHVSSDASSASTASVQIRPSAPSASATQAASSVVISSSVSAVISPSVSVKAPSASSSAAASASSSVAAPAAPASSSAAATVSSAVPVAASGSAQNQPSSAAVSSQISSSINLTATASSVAAQPSSASNATNVTTMTHASNDTGASAVKRSRVFRF</sequence>
<dbReference type="InterPro" id="IPR036573">
    <property type="entry name" value="CBM_sf_5/12"/>
</dbReference>
<keyword evidence="5" id="KW-0146">Chitin degradation</keyword>
<keyword evidence="8" id="KW-0624">Polysaccharide degradation</keyword>
<dbReference type="AlphaFoldDB" id="A0AA38P813"/>
<dbReference type="SUPFAM" id="SSF51055">
    <property type="entry name" value="Carbohydrate binding domain"/>
    <property type="match status" value="1"/>
</dbReference>
<keyword evidence="3" id="KW-0147">Chitin-binding</keyword>
<dbReference type="InterPro" id="IPR017853">
    <property type="entry name" value="GH"/>
</dbReference>
<evidence type="ECO:0000313" key="12">
    <source>
        <dbReference type="EMBL" id="KAJ3837820.1"/>
    </source>
</evidence>
<dbReference type="SUPFAM" id="SSF51445">
    <property type="entry name" value="(Trans)glycosidases"/>
    <property type="match status" value="1"/>
</dbReference>
<evidence type="ECO:0000256" key="5">
    <source>
        <dbReference type="ARBA" id="ARBA00023024"/>
    </source>
</evidence>
<evidence type="ECO:0000256" key="8">
    <source>
        <dbReference type="ARBA" id="ARBA00023326"/>
    </source>
</evidence>
<dbReference type="Gene3D" id="3.20.20.80">
    <property type="entry name" value="Glycosidases"/>
    <property type="match status" value="1"/>
</dbReference>
<dbReference type="GO" id="GO:0008843">
    <property type="term" value="F:endochitinase activity"/>
    <property type="evidence" value="ECO:0007669"/>
    <property type="project" value="UniProtKB-EC"/>
</dbReference>
<keyword evidence="7" id="KW-0326">Glycosidase</keyword>
<evidence type="ECO:0000256" key="4">
    <source>
        <dbReference type="ARBA" id="ARBA00022801"/>
    </source>
</evidence>
<evidence type="ECO:0000256" key="10">
    <source>
        <dbReference type="SAM" id="SignalP"/>
    </source>
</evidence>